<dbReference type="PANTHER" id="PTHR30006">
    <property type="entry name" value="THIAMINE-BINDING PERIPLASMIC PROTEIN-RELATED"/>
    <property type="match status" value="1"/>
</dbReference>
<dbReference type="InterPro" id="IPR026045">
    <property type="entry name" value="Ferric-bd"/>
</dbReference>
<dbReference type="KEGG" id="tpav:HRQ91_01105"/>
<dbReference type="InterPro" id="IPR006059">
    <property type="entry name" value="SBP"/>
</dbReference>
<dbReference type="PANTHER" id="PTHR30006:SF2">
    <property type="entry name" value="ABC TRANSPORTER SUBSTRATE-BINDING PROTEIN"/>
    <property type="match status" value="1"/>
</dbReference>
<dbReference type="GO" id="GO:0030975">
    <property type="term" value="F:thiamine binding"/>
    <property type="evidence" value="ECO:0007669"/>
    <property type="project" value="TreeGrafter"/>
</dbReference>
<evidence type="ECO:0000313" key="4">
    <source>
        <dbReference type="Proteomes" id="UP000671908"/>
    </source>
</evidence>
<feature type="signal peptide" evidence="2">
    <location>
        <begin position="1"/>
        <end position="20"/>
    </location>
</feature>
<dbReference type="SUPFAM" id="SSF53850">
    <property type="entry name" value="Periplasmic binding protein-like II"/>
    <property type="match status" value="1"/>
</dbReference>
<dbReference type="AlphaFoldDB" id="A0A975F2H8"/>
<dbReference type="EMBL" id="CP054142">
    <property type="protein sequence ID" value="QTQ13163.1"/>
    <property type="molecule type" value="Genomic_DNA"/>
</dbReference>
<dbReference type="GO" id="GO:0030976">
    <property type="term" value="F:thiamine pyrophosphate binding"/>
    <property type="evidence" value="ECO:0007669"/>
    <property type="project" value="TreeGrafter"/>
</dbReference>
<accession>A0A975F2H8</accession>
<organism evidence="3 4">
    <name type="scientific">Treponema parvum</name>
    <dbReference type="NCBI Taxonomy" id="138851"/>
    <lineage>
        <taxon>Bacteria</taxon>
        <taxon>Pseudomonadati</taxon>
        <taxon>Spirochaetota</taxon>
        <taxon>Spirochaetia</taxon>
        <taxon>Spirochaetales</taxon>
        <taxon>Treponemataceae</taxon>
        <taxon>Treponema</taxon>
    </lineage>
</organism>
<dbReference type="GO" id="GO:0015888">
    <property type="term" value="P:thiamine transport"/>
    <property type="evidence" value="ECO:0007669"/>
    <property type="project" value="TreeGrafter"/>
</dbReference>
<feature type="chain" id="PRO_5037101998" evidence="2">
    <location>
        <begin position="21"/>
        <end position="351"/>
    </location>
</feature>
<evidence type="ECO:0000256" key="2">
    <source>
        <dbReference type="SAM" id="SignalP"/>
    </source>
</evidence>
<sequence>MKKLLTVILTLFFAGALVFAAGDKDTSSQKDSSGLGTKLVLYSSMTEFDLEALLSCFNEKYPNINVEVVSGAAGEFVARIKAEANNPQGDVTWGGLCDSDGDRYSDLFEHWVSDETKYAMEGYSTPNGFYSMDHLSTVCFCVNTELEAKLGMKITSYADLLDPRLKGKIVLSNPNSSSAAWNNLCNIFSVFGYDTPEAWNYMEKLMANLIVVKSSSVCFNSVHDGEYVVGLTYEDGAVKLLQNGAKNIRVQYPDEGTSAAAYGVAVIKNAPHMAAAKAFADFICSAEGQTAVAKYMEGTLRLTNRNYKIPSGAWLKASSDIKWVNRPVKKVTDGKTAMLDKWNTLWARISK</sequence>
<reference evidence="3 4" key="1">
    <citation type="journal article" date="2021" name="Microbiol. Resour. Announc.">
        <title>Complete Genome Sequences of Three Human Oral Treponema parvum Isolates.</title>
        <authorList>
            <person name="Zeng H."/>
            <person name="Watt R.M."/>
        </authorList>
    </citation>
    <scope>NUCLEOTIDE SEQUENCE [LARGE SCALE GENOMIC DNA]</scope>
    <source>
        <strain evidence="3 4">ATCC 700770</strain>
    </source>
</reference>
<name>A0A975F2H8_9SPIR</name>
<dbReference type="GO" id="GO:0030288">
    <property type="term" value="C:outer membrane-bounded periplasmic space"/>
    <property type="evidence" value="ECO:0007669"/>
    <property type="project" value="TreeGrafter"/>
</dbReference>
<dbReference type="RefSeq" id="WP_210119889.1">
    <property type="nucleotide sequence ID" value="NZ_CP054142.1"/>
</dbReference>
<protein>
    <submittedName>
        <fullName evidence="3">Extracellular solute-binding protein</fullName>
    </submittedName>
</protein>
<keyword evidence="1 2" id="KW-0732">Signal</keyword>
<evidence type="ECO:0000313" key="3">
    <source>
        <dbReference type="EMBL" id="QTQ13163.1"/>
    </source>
</evidence>
<dbReference type="PIRSF" id="PIRSF002825">
    <property type="entry name" value="CfbpA"/>
    <property type="match status" value="1"/>
</dbReference>
<dbReference type="Gene3D" id="3.40.190.10">
    <property type="entry name" value="Periplasmic binding protein-like II"/>
    <property type="match status" value="2"/>
</dbReference>
<proteinExistence type="predicted"/>
<gene>
    <name evidence="3" type="ORF">HRQ91_01105</name>
</gene>
<dbReference type="Proteomes" id="UP000671908">
    <property type="component" value="Chromosome"/>
</dbReference>
<dbReference type="Pfam" id="PF13416">
    <property type="entry name" value="SBP_bac_8"/>
    <property type="match status" value="1"/>
</dbReference>
<keyword evidence="4" id="KW-1185">Reference proteome</keyword>
<evidence type="ECO:0000256" key="1">
    <source>
        <dbReference type="ARBA" id="ARBA00022729"/>
    </source>
</evidence>